<evidence type="ECO:0000259" key="6">
    <source>
        <dbReference type="Pfam" id="PF00696"/>
    </source>
</evidence>
<comment type="similarity">
    <text evidence="1 5">Belongs to the carbamate kinase family.</text>
</comment>
<keyword evidence="3 5" id="KW-0418">Kinase</keyword>
<dbReference type="FunFam" id="3.40.1160.10:FF:000007">
    <property type="entry name" value="Carbamate kinase"/>
    <property type="match status" value="1"/>
</dbReference>
<evidence type="ECO:0000313" key="9">
    <source>
        <dbReference type="Proteomes" id="UP000194800"/>
    </source>
</evidence>
<dbReference type="PANTHER" id="PTHR30409">
    <property type="entry name" value="CARBAMATE KINASE"/>
    <property type="match status" value="1"/>
</dbReference>
<evidence type="ECO:0000256" key="1">
    <source>
        <dbReference type="ARBA" id="ARBA00011066"/>
    </source>
</evidence>
<keyword evidence="9" id="KW-1185">Reference proteome</keyword>
<dbReference type="PANTHER" id="PTHR30409:SF1">
    <property type="entry name" value="CARBAMATE KINASE-RELATED"/>
    <property type="match status" value="1"/>
</dbReference>
<gene>
    <name evidence="8" type="ORF">B6C91_10545</name>
    <name evidence="7" type="ORF">B6D08_11945</name>
</gene>
<dbReference type="SUPFAM" id="SSF53633">
    <property type="entry name" value="Carbamate kinase-like"/>
    <property type="match status" value="1"/>
</dbReference>
<reference evidence="9 10" key="1">
    <citation type="submission" date="2017-03" db="EMBL/GenBank/DDBJ databases">
        <title>Comparative genomics of honeybee gut symbionts reveal geographically distinct and subgroup specific antibiotic resistance.</title>
        <authorList>
            <person name="Ludvigsen J."/>
            <person name="Porcellato D."/>
            <person name="Labee-Lund T.M."/>
            <person name="Amdam G.V."/>
            <person name="Rudi K."/>
        </authorList>
    </citation>
    <scope>NUCLEOTIDE SEQUENCE [LARGE SCALE GENOMIC DNA]</scope>
    <source>
        <strain evidence="7 10">A-7-12</strain>
        <strain evidence="8 9">A-9-12</strain>
    </source>
</reference>
<keyword evidence="2 5" id="KW-0808">Transferase</keyword>
<dbReference type="GO" id="GO:0019546">
    <property type="term" value="P:L-arginine deiminase pathway"/>
    <property type="evidence" value="ECO:0007669"/>
    <property type="project" value="TreeGrafter"/>
</dbReference>
<dbReference type="PRINTS" id="PR01469">
    <property type="entry name" value="CARBMTKINASE"/>
</dbReference>
<dbReference type="AlphaFoldDB" id="A0A2C9XVT0"/>
<dbReference type="NCBIfam" id="NF006926">
    <property type="entry name" value="PRK09411.1"/>
    <property type="match status" value="1"/>
</dbReference>
<dbReference type="EMBL" id="NART01000057">
    <property type="protein sequence ID" value="OTQ09008.1"/>
    <property type="molecule type" value="Genomic_DNA"/>
</dbReference>
<dbReference type="CDD" id="cd04235">
    <property type="entry name" value="AAK_CK"/>
    <property type="match status" value="1"/>
</dbReference>
<evidence type="ECO:0000256" key="4">
    <source>
        <dbReference type="NCBIfam" id="TIGR00746"/>
    </source>
</evidence>
<dbReference type="InterPro" id="IPR001048">
    <property type="entry name" value="Asp/Glu/Uridylate_kinase"/>
</dbReference>
<dbReference type="RefSeq" id="WP_086301600.1">
    <property type="nucleotide sequence ID" value="NZ_MZNE01000055.1"/>
</dbReference>
<dbReference type="GO" id="GO:0005829">
    <property type="term" value="C:cytosol"/>
    <property type="evidence" value="ECO:0007669"/>
    <property type="project" value="TreeGrafter"/>
</dbReference>
<evidence type="ECO:0000256" key="3">
    <source>
        <dbReference type="ARBA" id="ARBA00022777"/>
    </source>
</evidence>
<dbReference type="InterPro" id="IPR003964">
    <property type="entry name" value="Carb_kinase"/>
</dbReference>
<evidence type="ECO:0000256" key="2">
    <source>
        <dbReference type="ARBA" id="ARBA00022679"/>
    </source>
</evidence>
<proteinExistence type="inferred from homology"/>
<dbReference type="NCBIfam" id="NF009008">
    <property type="entry name" value="PRK12354.1"/>
    <property type="match status" value="1"/>
</dbReference>
<dbReference type="EMBL" id="NARP01000036">
    <property type="protein sequence ID" value="OTP98206.1"/>
    <property type="molecule type" value="Genomic_DNA"/>
</dbReference>
<organism evidence="7 10">
    <name type="scientific">Gilliamella apicola</name>
    <dbReference type="NCBI Taxonomy" id="1196095"/>
    <lineage>
        <taxon>Bacteria</taxon>
        <taxon>Pseudomonadati</taxon>
        <taxon>Pseudomonadota</taxon>
        <taxon>Gammaproteobacteria</taxon>
        <taxon>Orbales</taxon>
        <taxon>Orbaceae</taxon>
        <taxon>Gilliamella</taxon>
    </lineage>
</organism>
<sequence>MELIVIALGGNAIARRNQHLTVNNQYQNIDATTKIIAKLAGKYRLVIVHGNGPQVGLLALQNQAYFQVPAYPLDILVAQTQGMLGYMIGRSLQQHNNINKVVTVLTQIEVDEHDPSFSHPTKYIGPVYQPAQQQQLQAQYGWTFKKDGQYIRRVVPSSKPKTILELDIIQQLLTNDAIVICNGGGGIPVIKDAKGYKGIEAVIDKDLSAAKLATQLKADHLMILTDADAVYENWGTPEQTALRHVTPERLKPLALDDGAIGPKVKSVIEFVEKTGNRAYIGTLSDIEALLDTTKGTIVSPSSGQSKE</sequence>
<comment type="caution">
    <text evidence="7">The sequence shown here is derived from an EMBL/GenBank/DDBJ whole genome shotgun (WGS) entry which is preliminary data.</text>
</comment>
<evidence type="ECO:0000313" key="7">
    <source>
        <dbReference type="EMBL" id="OTP98206.1"/>
    </source>
</evidence>
<dbReference type="Proteomes" id="UP000194977">
    <property type="component" value="Unassembled WGS sequence"/>
</dbReference>
<dbReference type="Gene3D" id="3.40.1160.10">
    <property type="entry name" value="Acetylglutamate kinase-like"/>
    <property type="match status" value="1"/>
</dbReference>
<dbReference type="NCBIfam" id="TIGR00746">
    <property type="entry name" value="arcC"/>
    <property type="match status" value="1"/>
</dbReference>
<name>A0A2C9XVT0_9GAMM</name>
<dbReference type="GO" id="GO:0008804">
    <property type="term" value="F:carbamate kinase activity"/>
    <property type="evidence" value="ECO:0007669"/>
    <property type="project" value="UniProtKB-UniRule"/>
</dbReference>
<protein>
    <recommendedName>
        <fullName evidence="4 5">Carbamate kinase</fullName>
    </recommendedName>
</protein>
<feature type="domain" description="Aspartate/glutamate/uridylate kinase" evidence="6">
    <location>
        <begin position="3"/>
        <end position="280"/>
    </location>
</feature>
<evidence type="ECO:0000313" key="10">
    <source>
        <dbReference type="Proteomes" id="UP000194977"/>
    </source>
</evidence>
<dbReference type="Pfam" id="PF00696">
    <property type="entry name" value="AA_kinase"/>
    <property type="match status" value="1"/>
</dbReference>
<dbReference type="Proteomes" id="UP000194800">
    <property type="component" value="Unassembled WGS sequence"/>
</dbReference>
<dbReference type="OrthoDB" id="9766717at2"/>
<dbReference type="InterPro" id="IPR036393">
    <property type="entry name" value="AceGlu_kinase-like_sf"/>
</dbReference>
<evidence type="ECO:0000313" key="8">
    <source>
        <dbReference type="EMBL" id="OTQ09008.1"/>
    </source>
</evidence>
<accession>A0A2C9XVT0</accession>
<evidence type="ECO:0000256" key="5">
    <source>
        <dbReference type="PIRNR" id="PIRNR000723"/>
    </source>
</evidence>
<dbReference type="PIRSF" id="PIRSF000723">
    <property type="entry name" value="Carbamate_kin"/>
    <property type="match status" value="1"/>
</dbReference>